<feature type="region of interest" description="Disordered" evidence="7">
    <location>
        <begin position="421"/>
        <end position="442"/>
    </location>
</feature>
<dbReference type="PROSITE" id="PS00636">
    <property type="entry name" value="DNAJ_1"/>
    <property type="match status" value="1"/>
</dbReference>
<keyword evidence="4 6" id="KW-0862">Zinc</keyword>
<dbReference type="CDD" id="cd06257">
    <property type="entry name" value="DnaJ"/>
    <property type="match status" value="1"/>
</dbReference>
<evidence type="ECO:0000313" key="11">
    <source>
        <dbReference type="Proteomes" id="UP001626550"/>
    </source>
</evidence>
<dbReference type="GO" id="GO:0008270">
    <property type="term" value="F:zinc ion binding"/>
    <property type="evidence" value="ECO:0007669"/>
    <property type="project" value="UniProtKB-KW"/>
</dbReference>
<dbReference type="CDD" id="cd10747">
    <property type="entry name" value="DnaJ_C"/>
    <property type="match status" value="1"/>
</dbReference>
<dbReference type="Pfam" id="PF00684">
    <property type="entry name" value="DnaJ_CXXCXGXG"/>
    <property type="match status" value="1"/>
</dbReference>
<dbReference type="InterPro" id="IPR036869">
    <property type="entry name" value="J_dom_sf"/>
</dbReference>
<keyword evidence="5" id="KW-0143">Chaperone</keyword>
<dbReference type="PRINTS" id="PR00625">
    <property type="entry name" value="JDOMAIN"/>
</dbReference>
<dbReference type="InterPro" id="IPR012724">
    <property type="entry name" value="DnaJ"/>
</dbReference>
<proteinExistence type="inferred from homology"/>
<evidence type="ECO:0000259" key="8">
    <source>
        <dbReference type="PROSITE" id="PS50076"/>
    </source>
</evidence>
<dbReference type="AlphaFoldDB" id="A0ABD2QGQ9"/>
<dbReference type="Gene3D" id="2.10.230.10">
    <property type="entry name" value="Heat shock protein DnaJ, cysteine-rich domain"/>
    <property type="match status" value="1"/>
</dbReference>
<evidence type="ECO:0000256" key="2">
    <source>
        <dbReference type="ARBA" id="ARBA00022737"/>
    </source>
</evidence>
<sequence length="507" mass="55828">MTNILLFTVFHATGNNLQIVHHPIRKFQTTNWLSKDFYKVLGINKGASASEIKKAYYQLAKKYHPDVNKNDKSAAQKFQEVSEAYEVLGDESKRSQYDSFGATSGPGTGTGTGRQGFGGFQDFSNFSHINPEELFRRIFKDSEFAFREWSSGDRGFAESVFGFNATREVTINLTFLESARGCNKEVDVNMVTKCIRCEGTRCQPGTGTTTCPQCRGTGHETIHTGPLLMSTTCRRCQGAGHIVRHPCTECEGTGHQIVRHKVKISIPAGVENGQVLRTSVSGPNAVPQELFVNIRVQSNSQFKREGPDIHSDVHISLAQAALGGKIRVPGVYEQMLINIPPGTNSHDIIRLPGKGISRLNSHGYGDHYVHVRIKNKRSLSELQKALLLAYAETEADVNGSVNGVVSTETGLDRLRRMLAVETSPSRKEPEHDFSDAKSVPEQEVIQSEGTLSDLAGFAGKHAIDNTKGYLLSRIKAACKEQEPQLIDHTDAEENKKIKPDKNTAASK</sequence>
<protein>
    <submittedName>
        <fullName evidence="10">DnaJ subfamily A member 3, mitochondrial</fullName>
    </submittedName>
</protein>
<dbReference type="Gene3D" id="2.60.260.20">
    <property type="entry name" value="Urease metallochaperone UreE, N-terminal domain"/>
    <property type="match status" value="2"/>
</dbReference>
<dbReference type="Proteomes" id="UP001626550">
    <property type="component" value="Unassembled WGS sequence"/>
</dbReference>
<organism evidence="10 11">
    <name type="scientific">Cichlidogyrus casuarinus</name>
    <dbReference type="NCBI Taxonomy" id="1844966"/>
    <lineage>
        <taxon>Eukaryota</taxon>
        <taxon>Metazoa</taxon>
        <taxon>Spiralia</taxon>
        <taxon>Lophotrochozoa</taxon>
        <taxon>Platyhelminthes</taxon>
        <taxon>Monogenea</taxon>
        <taxon>Monopisthocotylea</taxon>
        <taxon>Dactylogyridea</taxon>
        <taxon>Ancyrocephalidae</taxon>
        <taxon>Cichlidogyrus</taxon>
    </lineage>
</organism>
<keyword evidence="1 6" id="KW-0479">Metal-binding</keyword>
<comment type="caution">
    <text evidence="10">The sequence shown here is derived from an EMBL/GenBank/DDBJ whole genome shotgun (WGS) entry which is preliminary data.</text>
</comment>
<reference evidence="10 11" key="1">
    <citation type="submission" date="2024-11" db="EMBL/GenBank/DDBJ databases">
        <title>Adaptive evolution of stress response genes in parasites aligns with host niche diversity.</title>
        <authorList>
            <person name="Hahn C."/>
            <person name="Resl P."/>
        </authorList>
    </citation>
    <scope>NUCLEOTIDE SEQUENCE [LARGE SCALE GENOMIC DNA]</scope>
    <source>
        <strain evidence="10">EGGRZ-B1_66</strain>
        <tissue evidence="10">Body</tissue>
    </source>
</reference>
<dbReference type="PANTHER" id="PTHR44145">
    <property type="entry name" value="DNAJ HOMOLOG SUBFAMILY A MEMBER 3, MITOCHONDRIAL"/>
    <property type="match status" value="1"/>
</dbReference>
<dbReference type="InterPro" id="IPR001305">
    <property type="entry name" value="HSP_DnaJ_Cys-rich_dom"/>
</dbReference>
<evidence type="ECO:0000256" key="7">
    <source>
        <dbReference type="SAM" id="MobiDB-lite"/>
    </source>
</evidence>
<evidence type="ECO:0000259" key="9">
    <source>
        <dbReference type="PROSITE" id="PS51188"/>
    </source>
</evidence>
<dbReference type="SUPFAM" id="SSF57938">
    <property type="entry name" value="DnaJ/Hsp40 cysteine-rich domain"/>
    <property type="match status" value="1"/>
</dbReference>
<dbReference type="Pfam" id="PF00226">
    <property type="entry name" value="DnaJ"/>
    <property type="match status" value="1"/>
</dbReference>
<dbReference type="SUPFAM" id="SSF46565">
    <property type="entry name" value="Chaperone J-domain"/>
    <property type="match status" value="1"/>
</dbReference>
<evidence type="ECO:0000256" key="1">
    <source>
        <dbReference type="ARBA" id="ARBA00022723"/>
    </source>
</evidence>
<evidence type="ECO:0000256" key="5">
    <source>
        <dbReference type="ARBA" id="ARBA00023186"/>
    </source>
</evidence>
<name>A0ABD2QGQ9_9PLAT</name>
<keyword evidence="11" id="KW-1185">Reference proteome</keyword>
<dbReference type="FunFam" id="2.60.260.20:FF:000005">
    <property type="entry name" value="Chaperone protein dnaJ 1, mitochondrial"/>
    <property type="match status" value="1"/>
</dbReference>
<dbReference type="CDD" id="cd10719">
    <property type="entry name" value="DnaJ_zf"/>
    <property type="match status" value="1"/>
</dbReference>
<dbReference type="InterPro" id="IPR001623">
    <property type="entry name" value="DnaJ_domain"/>
</dbReference>
<feature type="region of interest" description="Disordered" evidence="7">
    <location>
        <begin position="483"/>
        <end position="507"/>
    </location>
</feature>
<dbReference type="Pfam" id="PF01556">
    <property type="entry name" value="DnaJ_C"/>
    <property type="match status" value="1"/>
</dbReference>
<dbReference type="InterPro" id="IPR008971">
    <property type="entry name" value="HSP40/DnaJ_pept-bd"/>
</dbReference>
<feature type="domain" description="J" evidence="8">
    <location>
        <begin position="36"/>
        <end position="101"/>
    </location>
</feature>
<dbReference type="SMART" id="SM00271">
    <property type="entry name" value="DnaJ"/>
    <property type="match status" value="1"/>
</dbReference>
<dbReference type="InterPro" id="IPR018253">
    <property type="entry name" value="DnaJ_domain_CS"/>
</dbReference>
<feature type="compositionally biased region" description="Basic and acidic residues" evidence="7">
    <location>
        <begin position="483"/>
        <end position="501"/>
    </location>
</feature>
<feature type="zinc finger region" description="CR-type" evidence="6">
    <location>
        <begin position="181"/>
        <end position="259"/>
    </location>
</feature>
<evidence type="ECO:0000256" key="6">
    <source>
        <dbReference type="PROSITE-ProRule" id="PRU00546"/>
    </source>
</evidence>
<dbReference type="PROSITE" id="PS51188">
    <property type="entry name" value="ZF_CR"/>
    <property type="match status" value="1"/>
</dbReference>
<dbReference type="PANTHER" id="PTHR44145:SF3">
    <property type="entry name" value="DNAJ HOMOLOG SUBFAMILY A MEMBER 3, MITOCHONDRIAL"/>
    <property type="match status" value="1"/>
</dbReference>
<dbReference type="InterPro" id="IPR036410">
    <property type="entry name" value="HSP_DnaJ_Cys-rich_dom_sf"/>
</dbReference>
<keyword evidence="2" id="KW-0677">Repeat</keyword>
<feature type="compositionally biased region" description="Basic and acidic residues" evidence="7">
    <location>
        <begin position="424"/>
        <end position="440"/>
    </location>
</feature>
<dbReference type="HAMAP" id="MF_01152">
    <property type="entry name" value="DnaJ"/>
    <property type="match status" value="1"/>
</dbReference>
<dbReference type="EMBL" id="JBJKFK010000212">
    <property type="protein sequence ID" value="KAL3318713.1"/>
    <property type="molecule type" value="Genomic_DNA"/>
</dbReference>
<accession>A0ABD2QGQ9</accession>
<feature type="domain" description="CR-type" evidence="9">
    <location>
        <begin position="181"/>
        <end position="259"/>
    </location>
</feature>
<dbReference type="SUPFAM" id="SSF49493">
    <property type="entry name" value="HSP40/DnaJ peptide-binding domain"/>
    <property type="match status" value="2"/>
</dbReference>
<dbReference type="PROSITE" id="PS50076">
    <property type="entry name" value="DNAJ_2"/>
    <property type="match status" value="1"/>
</dbReference>
<evidence type="ECO:0000256" key="4">
    <source>
        <dbReference type="ARBA" id="ARBA00022833"/>
    </source>
</evidence>
<gene>
    <name evidence="10" type="primary">DNAJA3</name>
    <name evidence="10" type="ORF">Ciccas_002633</name>
</gene>
<evidence type="ECO:0000313" key="10">
    <source>
        <dbReference type="EMBL" id="KAL3318713.1"/>
    </source>
</evidence>
<dbReference type="InterPro" id="IPR051938">
    <property type="entry name" value="Apopto_cytoskel_mod"/>
</dbReference>
<evidence type="ECO:0000256" key="3">
    <source>
        <dbReference type="ARBA" id="ARBA00022771"/>
    </source>
</evidence>
<dbReference type="InterPro" id="IPR002939">
    <property type="entry name" value="DnaJ_C"/>
</dbReference>
<keyword evidence="3 6" id="KW-0863">Zinc-finger</keyword>
<dbReference type="Gene3D" id="1.10.287.110">
    <property type="entry name" value="DnaJ domain"/>
    <property type="match status" value="1"/>
</dbReference>